<dbReference type="Proteomes" id="UP001592582">
    <property type="component" value="Unassembled WGS sequence"/>
</dbReference>
<sequence length="268" mass="29225">MTDTTTTPPVPALPRRSLFGVGLDPLTMDQTVRRCVDAVRDGEQLEIGVVNAAKLVNMRRDPALAAAVTGCDLVLADGQAVVWAARILRSPLPERVAGIDLFTRLLAEAETAGLSVYFLGAKQPVLDLMLLHIAERFPKLKVAGSRNGYFEDAQQGEVADAIAAGRAQLLFLGMTSPKKEIFTAGYGARTGVNVVHGVGGSFDILAGVTKRAPVLWQRLGVEWLYRALQEPRRLGRRYLTTNVLFLLMTVRELVHRTPTADPRSATRR</sequence>
<gene>
    <name evidence="1" type="ORF">ACEZDG_20640</name>
</gene>
<dbReference type="Pfam" id="PF03808">
    <property type="entry name" value="Glyco_tran_WecG"/>
    <property type="match status" value="1"/>
</dbReference>
<dbReference type="EMBL" id="JBHEZX010000008">
    <property type="protein sequence ID" value="MFC1411676.1"/>
    <property type="molecule type" value="Genomic_DNA"/>
</dbReference>
<proteinExistence type="predicted"/>
<name>A0ABV6VD95_9ACTN</name>
<evidence type="ECO:0000313" key="2">
    <source>
        <dbReference type="Proteomes" id="UP001592582"/>
    </source>
</evidence>
<organism evidence="1 2">
    <name type="scientific">Streptacidiphilus alkalitolerans</name>
    <dbReference type="NCBI Taxonomy" id="3342712"/>
    <lineage>
        <taxon>Bacteria</taxon>
        <taxon>Bacillati</taxon>
        <taxon>Actinomycetota</taxon>
        <taxon>Actinomycetes</taxon>
        <taxon>Kitasatosporales</taxon>
        <taxon>Streptomycetaceae</taxon>
        <taxon>Streptacidiphilus</taxon>
    </lineage>
</organism>
<accession>A0ABV6VD95</accession>
<dbReference type="CDD" id="cd06533">
    <property type="entry name" value="Glyco_transf_WecG_TagA"/>
    <property type="match status" value="1"/>
</dbReference>
<protein>
    <submittedName>
        <fullName evidence="1">WecB/TagA/CpsF family glycosyltransferase</fullName>
    </submittedName>
</protein>
<dbReference type="PANTHER" id="PTHR34136:SF1">
    <property type="entry name" value="UDP-N-ACETYL-D-MANNOSAMINURONIC ACID TRANSFERASE"/>
    <property type="match status" value="1"/>
</dbReference>
<dbReference type="PANTHER" id="PTHR34136">
    <property type="match status" value="1"/>
</dbReference>
<comment type="caution">
    <text evidence="1">The sequence shown here is derived from an EMBL/GenBank/DDBJ whole genome shotgun (WGS) entry which is preliminary data.</text>
</comment>
<keyword evidence="2" id="KW-1185">Reference proteome</keyword>
<evidence type="ECO:0000313" key="1">
    <source>
        <dbReference type="EMBL" id="MFC1411676.1"/>
    </source>
</evidence>
<dbReference type="InterPro" id="IPR004629">
    <property type="entry name" value="WecG_TagA_CpsF"/>
</dbReference>
<dbReference type="NCBIfam" id="TIGR00696">
    <property type="entry name" value="wecG_tagA_cpsF"/>
    <property type="match status" value="1"/>
</dbReference>
<reference evidence="1 2" key="1">
    <citation type="submission" date="2024-09" db="EMBL/GenBank/DDBJ databases">
        <authorList>
            <person name="Lee S.D."/>
        </authorList>
    </citation>
    <scope>NUCLEOTIDE SEQUENCE [LARGE SCALE GENOMIC DNA]</scope>
    <source>
        <strain evidence="1 2">N1-1</strain>
    </source>
</reference>